<name>A0A9Q3BNM0_9BASI</name>
<dbReference type="AlphaFoldDB" id="A0A9Q3BNM0"/>
<sequence length="106" mass="11943">MASLDGTSPSKIIPIEMEIEMGIGLKNTQIHLLKNHISRNKTSGKVLVTLTDGETTYLKFSATRTGYVVLGQQFCDWFSIARRLRSSPQEKWNNKELITSRSDIEA</sequence>
<evidence type="ECO:0000313" key="1">
    <source>
        <dbReference type="EMBL" id="MBW0468350.1"/>
    </source>
</evidence>
<gene>
    <name evidence="1" type="ORF">O181_008065</name>
</gene>
<dbReference type="Proteomes" id="UP000765509">
    <property type="component" value="Unassembled WGS sequence"/>
</dbReference>
<dbReference type="EMBL" id="AVOT02001840">
    <property type="protein sequence ID" value="MBW0468350.1"/>
    <property type="molecule type" value="Genomic_DNA"/>
</dbReference>
<accession>A0A9Q3BNM0</accession>
<evidence type="ECO:0000313" key="2">
    <source>
        <dbReference type="Proteomes" id="UP000765509"/>
    </source>
</evidence>
<keyword evidence="2" id="KW-1185">Reference proteome</keyword>
<proteinExistence type="predicted"/>
<reference evidence="1" key="1">
    <citation type="submission" date="2021-03" db="EMBL/GenBank/DDBJ databases">
        <title>Draft genome sequence of rust myrtle Austropuccinia psidii MF-1, a brazilian biotype.</title>
        <authorList>
            <person name="Quecine M.C."/>
            <person name="Pachon D.M.R."/>
            <person name="Bonatelli M.L."/>
            <person name="Correr F.H."/>
            <person name="Franceschini L.M."/>
            <person name="Leite T.F."/>
            <person name="Margarido G.R.A."/>
            <person name="Almeida C.A."/>
            <person name="Ferrarezi J.A."/>
            <person name="Labate C.A."/>
        </authorList>
    </citation>
    <scope>NUCLEOTIDE SEQUENCE</scope>
    <source>
        <strain evidence="1">MF-1</strain>
    </source>
</reference>
<organism evidence="1 2">
    <name type="scientific">Austropuccinia psidii MF-1</name>
    <dbReference type="NCBI Taxonomy" id="1389203"/>
    <lineage>
        <taxon>Eukaryota</taxon>
        <taxon>Fungi</taxon>
        <taxon>Dikarya</taxon>
        <taxon>Basidiomycota</taxon>
        <taxon>Pucciniomycotina</taxon>
        <taxon>Pucciniomycetes</taxon>
        <taxon>Pucciniales</taxon>
        <taxon>Sphaerophragmiaceae</taxon>
        <taxon>Austropuccinia</taxon>
    </lineage>
</organism>
<comment type="caution">
    <text evidence="1">The sequence shown here is derived from an EMBL/GenBank/DDBJ whole genome shotgun (WGS) entry which is preliminary data.</text>
</comment>
<protein>
    <submittedName>
        <fullName evidence="1">Uncharacterized protein</fullName>
    </submittedName>
</protein>